<proteinExistence type="predicted"/>
<evidence type="ECO:0000256" key="1">
    <source>
        <dbReference type="ARBA" id="ARBA00011947"/>
    </source>
</evidence>
<dbReference type="GO" id="GO:0004799">
    <property type="term" value="F:thymidylate synthase activity"/>
    <property type="evidence" value="ECO:0007669"/>
    <property type="project" value="UniProtKB-EC"/>
</dbReference>
<gene>
    <name evidence="6" type="ORF">ACFPOF_18130</name>
</gene>
<accession>A0ABW0HVQ3</accession>
<feature type="domain" description="Thymidylate synthase/dCMP hydroxymethylase" evidence="5">
    <location>
        <begin position="61"/>
        <end position="260"/>
    </location>
</feature>
<evidence type="ECO:0000259" key="5">
    <source>
        <dbReference type="Pfam" id="PF00303"/>
    </source>
</evidence>
<dbReference type="CDD" id="cd00351">
    <property type="entry name" value="TS_Pyrimidine_HMase"/>
    <property type="match status" value="1"/>
</dbReference>
<sequence>MNNYFSGETANDVWNQAHAELNNNSSTLVAGRTGDTYELLHAVFSISNPRERWVTHRLPPISIAFALAEVVWIMASSNDAAVINFWNPPLQRYSGTGETYHGAYGYRIRKRFGRDQFIDAYNTLSHNSQSRQAVIMIWNPEDDQPNQFGVPVSSDIPCNICSMLKIRNSSLEWTQILRSNDIFLGVPYNFVQFTMLQEIMAGWLNVGLGTYTHFSDSLHLYLRDSGRLSSSQISSPPNSDNLMADKETCSKILEWIYENMMILSSGKNDENTILEKAFLKSGKKAYDNIMLILAAYAAKRAGYDSLKGHLIENCENHLYKHLWRNWEVQNSENRGDVHHETEEH</sequence>
<name>A0ABW0HVQ3_9BACL</name>
<dbReference type="Proteomes" id="UP001596113">
    <property type="component" value="Unassembled WGS sequence"/>
</dbReference>
<dbReference type="InterPro" id="IPR000398">
    <property type="entry name" value="Thymidylate_synthase"/>
</dbReference>
<keyword evidence="3 6" id="KW-0808">Transferase</keyword>
<evidence type="ECO:0000256" key="4">
    <source>
        <dbReference type="ARBA" id="ARBA00022727"/>
    </source>
</evidence>
<dbReference type="Gene3D" id="3.30.572.10">
    <property type="entry name" value="Thymidylate synthase/dCMP hydroxymethylase domain"/>
    <property type="match status" value="1"/>
</dbReference>
<comment type="caution">
    <text evidence="6">The sequence shown here is derived from an EMBL/GenBank/DDBJ whole genome shotgun (WGS) entry which is preliminary data.</text>
</comment>
<dbReference type="InterPro" id="IPR023451">
    <property type="entry name" value="Thymidate_synth/dCMP_Mease_dom"/>
</dbReference>
<dbReference type="GO" id="GO:0032259">
    <property type="term" value="P:methylation"/>
    <property type="evidence" value="ECO:0007669"/>
    <property type="project" value="UniProtKB-KW"/>
</dbReference>
<dbReference type="PRINTS" id="PR00108">
    <property type="entry name" value="THYMDSNTHASE"/>
</dbReference>
<evidence type="ECO:0000256" key="3">
    <source>
        <dbReference type="ARBA" id="ARBA00022679"/>
    </source>
</evidence>
<organism evidence="6 7">
    <name type="scientific">Cohnella soli</name>
    <dbReference type="NCBI Taxonomy" id="425005"/>
    <lineage>
        <taxon>Bacteria</taxon>
        <taxon>Bacillati</taxon>
        <taxon>Bacillota</taxon>
        <taxon>Bacilli</taxon>
        <taxon>Bacillales</taxon>
        <taxon>Paenibacillaceae</taxon>
        <taxon>Cohnella</taxon>
    </lineage>
</organism>
<dbReference type="PANTHER" id="PTHR11548">
    <property type="entry name" value="THYMIDYLATE SYNTHASE 1"/>
    <property type="match status" value="1"/>
</dbReference>
<evidence type="ECO:0000256" key="2">
    <source>
        <dbReference type="ARBA" id="ARBA00022603"/>
    </source>
</evidence>
<keyword evidence="7" id="KW-1185">Reference proteome</keyword>
<dbReference type="EMBL" id="JBHSMI010000028">
    <property type="protein sequence ID" value="MFC5404659.1"/>
    <property type="molecule type" value="Genomic_DNA"/>
</dbReference>
<dbReference type="InterPro" id="IPR036926">
    <property type="entry name" value="Thymidate_synth/dCMP_Mease_sf"/>
</dbReference>
<dbReference type="Pfam" id="PF00303">
    <property type="entry name" value="Thymidylat_synt"/>
    <property type="match status" value="1"/>
</dbReference>
<dbReference type="RefSeq" id="WP_378135149.1">
    <property type="nucleotide sequence ID" value="NZ_JBHSMI010000028.1"/>
</dbReference>
<dbReference type="EC" id="2.1.1.45" evidence="1"/>
<evidence type="ECO:0000313" key="7">
    <source>
        <dbReference type="Proteomes" id="UP001596113"/>
    </source>
</evidence>
<reference evidence="7" key="1">
    <citation type="journal article" date="2019" name="Int. J. Syst. Evol. Microbiol.">
        <title>The Global Catalogue of Microorganisms (GCM) 10K type strain sequencing project: providing services to taxonomists for standard genome sequencing and annotation.</title>
        <authorList>
            <consortium name="The Broad Institute Genomics Platform"/>
            <consortium name="The Broad Institute Genome Sequencing Center for Infectious Disease"/>
            <person name="Wu L."/>
            <person name="Ma J."/>
        </authorList>
    </citation>
    <scope>NUCLEOTIDE SEQUENCE [LARGE SCALE GENOMIC DNA]</scope>
    <source>
        <strain evidence="7">CGMCC 1.18575</strain>
    </source>
</reference>
<evidence type="ECO:0000313" key="6">
    <source>
        <dbReference type="EMBL" id="MFC5404659.1"/>
    </source>
</evidence>
<keyword evidence="2 6" id="KW-0489">Methyltransferase</keyword>
<dbReference type="SUPFAM" id="SSF55831">
    <property type="entry name" value="Thymidylate synthase/dCMP hydroxymethylase"/>
    <property type="match status" value="1"/>
</dbReference>
<dbReference type="PANTHER" id="PTHR11548:SF1">
    <property type="entry name" value="THYMIDYLATE SYNTHASE 1"/>
    <property type="match status" value="1"/>
</dbReference>
<protein>
    <recommendedName>
        <fullName evidence="1">thymidylate synthase</fullName>
        <ecNumber evidence="1">2.1.1.45</ecNumber>
    </recommendedName>
</protein>
<keyword evidence="4" id="KW-0545">Nucleotide biosynthesis</keyword>
<dbReference type="InterPro" id="IPR045097">
    <property type="entry name" value="Thymidate_synth/dCMP_Mease"/>
</dbReference>